<dbReference type="InterPro" id="IPR001424">
    <property type="entry name" value="SOD_Cu_Zn_dom"/>
</dbReference>
<feature type="signal peptide" evidence="2">
    <location>
        <begin position="1"/>
        <end position="23"/>
    </location>
</feature>
<dbReference type="Gene3D" id="2.60.40.200">
    <property type="entry name" value="Superoxide dismutase, copper/zinc binding domain"/>
    <property type="match status" value="1"/>
</dbReference>
<feature type="chain" id="PRO_5047253629" evidence="2">
    <location>
        <begin position="24"/>
        <end position="211"/>
    </location>
</feature>
<feature type="domain" description="Superoxide dismutase copper/zinc binding" evidence="3">
    <location>
        <begin position="83"/>
        <end position="207"/>
    </location>
</feature>
<dbReference type="EMBL" id="JAIVFL010000001">
    <property type="protein sequence ID" value="MCI4673671.1"/>
    <property type="molecule type" value="Genomic_DNA"/>
</dbReference>
<gene>
    <name evidence="4" type="ORF">K9U37_01320</name>
</gene>
<evidence type="ECO:0000313" key="4">
    <source>
        <dbReference type="EMBL" id="MCI4673671.1"/>
    </source>
</evidence>
<dbReference type="PROSITE" id="PS51257">
    <property type="entry name" value="PROKAR_LIPOPROTEIN"/>
    <property type="match status" value="1"/>
</dbReference>
<dbReference type="Proteomes" id="UP001139068">
    <property type="component" value="Unassembled WGS sequence"/>
</dbReference>
<evidence type="ECO:0000313" key="5">
    <source>
        <dbReference type="Proteomes" id="UP001139068"/>
    </source>
</evidence>
<protein>
    <submittedName>
        <fullName evidence="4">Superoxide dismutase family protein</fullName>
    </submittedName>
</protein>
<sequence>MVKPVSQLKTVTAVLFVAPVALLTACSPNEPVATQPGTTPPVWMGSPNPSAEAAPQNDQVTVEKKTINAVITGVDGTQFAAATIDFSEKFATVTVQTTGAGQLAPGLHNLQLTSAGKCEPNSVGPAGGNPGDFLSAGDPIGGTGQNGPLVPLQIRGDGTGMLVTTTDAFKEDELLDGDKSAIVIYDKSDTIAADATGGAARRVACGVLSSS</sequence>
<organism evidence="4 5">
    <name type="scientific">Candidatus Mycolicibacterium alkanivorans</name>
    <dbReference type="NCBI Taxonomy" id="2954114"/>
    <lineage>
        <taxon>Bacteria</taxon>
        <taxon>Bacillati</taxon>
        <taxon>Actinomycetota</taxon>
        <taxon>Actinomycetes</taxon>
        <taxon>Mycobacteriales</taxon>
        <taxon>Mycobacteriaceae</taxon>
        <taxon>Mycolicibacterium</taxon>
    </lineage>
</organism>
<evidence type="ECO:0000256" key="2">
    <source>
        <dbReference type="SAM" id="SignalP"/>
    </source>
</evidence>
<dbReference type="SUPFAM" id="SSF49329">
    <property type="entry name" value="Cu,Zn superoxide dismutase-like"/>
    <property type="match status" value="1"/>
</dbReference>
<dbReference type="Pfam" id="PF00080">
    <property type="entry name" value="Sod_Cu"/>
    <property type="match status" value="1"/>
</dbReference>
<name>A0ABS9YQZ5_9MYCO</name>
<comment type="caution">
    <text evidence="4">The sequence shown here is derived from an EMBL/GenBank/DDBJ whole genome shotgun (WGS) entry which is preliminary data.</text>
</comment>
<dbReference type="RefSeq" id="WP_243070188.1">
    <property type="nucleotide sequence ID" value="NZ_JAIVFL010000001.1"/>
</dbReference>
<evidence type="ECO:0000259" key="3">
    <source>
        <dbReference type="Pfam" id="PF00080"/>
    </source>
</evidence>
<comment type="similarity">
    <text evidence="1">Belongs to the Cu-Zn superoxide dismutase family.</text>
</comment>
<reference evidence="4" key="1">
    <citation type="journal article" date="2022" name="ISME J.">
        <title>Identification of active gaseous-alkane degraders at natural gas seeps.</title>
        <authorList>
            <person name="Farhan Ul Haque M."/>
            <person name="Hernandez M."/>
            <person name="Crombie A.T."/>
            <person name="Murrell J.C."/>
        </authorList>
    </citation>
    <scope>NUCLEOTIDE SEQUENCE</scope>
    <source>
        <strain evidence="4">ANDR5</strain>
    </source>
</reference>
<proteinExistence type="inferred from homology"/>
<dbReference type="InterPro" id="IPR036423">
    <property type="entry name" value="SOD-like_Cu/Zn_dom_sf"/>
</dbReference>
<evidence type="ECO:0000256" key="1">
    <source>
        <dbReference type="ARBA" id="ARBA00010457"/>
    </source>
</evidence>
<accession>A0ABS9YQZ5</accession>
<keyword evidence="5" id="KW-1185">Reference proteome</keyword>
<keyword evidence="2" id="KW-0732">Signal</keyword>